<feature type="transmembrane region" description="Helical" evidence="2">
    <location>
        <begin position="79"/>
        <end position="101"/>
    </location>
</feature>
<dbReference type="Pfam" id="PF04186">
    <property type="entry name" value="FxsA"/>
    <property type="match status" value="1"/>
</dbReference>
<dbReference type="PANTHER" id="PTHR35335:SF1">
    <property type="entry name" value="UPF0716 PROTEIN FXSA"/>
    <property type="match status" value="1"/>
</dbReference>
<reference evidence="3 4" key="1">
    <citation type="journal article" date="2017" name="MBio">
        <title>Type VI secretion-mediated competition in the bee gut microbiome.</title>
        <authorList>
            <person name="Steele M.I."/>
            <person name="Kwong W.K."/>
            <person name="Powell J.E."/>
            <person name="Whiteley M."/>
            <person name="Moran N.A."/>
        </authorList>
    </citation>
    <scope>NUCLEOTIDE SEQUENCE [LARGE SCALE GENOMIC DNA]</scope>
    <source>
        <strain evidence="3 4">Ruf1-X</strain>
    </source>
</reference>
<keyword evidence="2" id="KW-0812">Transmembrane</keyword>
<dbReference type="InterPro" id="IPR007313">
    <property type="entry name" value="FxsA"/>
</dbReference>
<dbReference type="RefSeq" id="WP_037408231.1">
    <property type="nucleotide sequence ID" value="NZ_MEIP01000029.1"/>
</dbReference>
<dbReference type="PANTHER" id="PTHR35335">
    <property type="entry name" value="UPF0716 PROTEIN FXSA"/>
    <property type="match status" value="1"/>
</dbReference>
<dbReference type="GO" id="GO:0016020">
    <property type="term" value="C:membrane"/>
    <property type="evidence" value="ECO:0007669"/>
    <property type="project" value="InterPro"/>
</dbReference>
<dbReference type="NCBIfam" id="NF008528">
    <property type="entry name" value="PRK11463.1-2"/>
    <property type="match status" value="1"/>
</dbReference>
<dbReference type="AlphaFoldDB" id="A0A066THZ3"/>
<comment type="caution">
    <text evidence="3">The sequence shown here is derived from an EMBL/GenBank/DDBJ whole genome shotgun (WGS) entry which is preliminary data.</text>
</comment>
<evidence type="ECO:0000313" key="3">
    <source>
        <dbReference type="EMBL" id="PIT43893.1"/>
    </source>
</evidence>
<evidence type="ECO:0000256" key="2">
    <source>
        <dbReference type="SAM" id="Phobius"/>
    </source>
</evidence>
<organism evidence="3 4">
    <name type="scientific">Snodgrassella alvi</name>
    <dbReference type="NCBI Taxonomy" id="1196083"/>
    <lineage>
        <taxon>Bacteria</taxon>
        <taxon>Pseudomonadati</taxon>
        <taxon>Pseudomonadota</taxon>
        <taxon>Betaproteobacteria</taxon>
        <taxon>Neisseriales</taxon>
        <taxon>Neisseriaceae</taxon>
        <taxon>Snodgrassella</taxon>
    </lineage>
</organism>
<keyword evidence="2" id="KW-0472">Membrane</keyword>
<evidence type="ECO:0000313" key="4">
    <source>
        <dbReference type="Proteomes" id="UP000229970"/>
    </source>
</evidence>
<proteinExistence type="predicted"/>
<keyword evidence="2" id="KW-1133">Transmembrane helix</keyword>
<accession>A0A066THZ3</accession>
<evidence type="ECO:0008006" key="5">
    <source>
        <dbReference type="Google" id="ProtNLM"/>
    </source>
</evidence>
<gene>
    <name evidence="3" type="ORF">BHC46_11530</name>
</gene>
<protein>
    <recommendedName>
        <fullName evidence="5">FxsA protein</fullName>
    </recommendedName>
</protein>
<feature type="region of interest" description="Disordered" evidence="1">
    <location>
        <begin position="112"/>
        <end position="153"/>
    </location>
</feature>
<evidence type="ECO:0000256" key="1">
    <source>
        <dbReference type="SAM" id="MobiDB-lite"/>
    </source>
</evidence>
<dbReference type="Proteomes" id="UP000229970">
    <property type="component" value="Unassembled WGS sequence"/>
</dbReference>
<name>A0A066THZ3_9NEIS</name>
<feature type="compositionally biased region" description="Polar residues" evidence="1">
    <location>
        <begin position="112"/>
        <end position="125"/>
    </location>
</feature>
<dbReference type="eggNOG" id="COG3030">
    <property type="taxonomic scope" value="Bacteria"/>
</dbReference>
<dbReference type="EMBL" id="MEIP01000029">
    <property type="protein sequence ID" value="PIT43893.1"/>
    <property type="molecule type" value="Genomic_DNA"/>
</dbReference>
<sequence length="153" mass="16751">MRYMSWALLILAALEVISIILMSNLIGGGWTLLLIMLSIACGVFMLRNIGLSGLFLAVATIRTGSNVSLYQLLWPLRYVLAAIMLISPGFVSDIFAALLLLPFSGKPLASTGSNPFSHTPQSDQNDIIEGEFTVENNNGQSHRPNRQQHLPPR</sequence>